<reference evidence="1 2" key="1">
    <citation type="submission" date="2016-10" db="EMBL/GenBank/DDBJ databases">
        <authorList>
            <person name="de Groot N.N."/>
        </authorList>
    </citation>
    <scope>NUCLEOTIDE SEQUENCE [LARGE SCALE GENOMIC DNA]</scope>
    <source>
        <strain evidence="1 2">DSM 26130</strain>
    </source>
</reference>
<keyword evidence="2" id="KW-1185">Reference proteome</keyword>
<accession>A0A1I2GII9</accession>
<dbReference type="Proteomes" id="UP000198598">
    <property type="component" value="Unassembled WGS sequence"/>
</dbReference>
<protein>
    <submittedName>
        <fullName evidence="1">Uncharacterized protein</fullName>
    </submittedName>
</protein>
<sequence>MDNQLNAKNVVQFRLTGTPKGNLLVSFYQLDVFNQQAVNWHIAGLLVENKLHAGVLYEGNLSNNTVYPTAIYNLLDRVGVYVNCVRIEQAKKSN</sequence>
<proteinExistence type="predicted"/>
<dbReference type="AlphaFoldDB" id="A0A1I2GII9"/>
<name>A0A1I2GII9_9BACT</name>
<dbReference type="RefSeq" id="WP_093834353.1">
    <property type="nucleotide sequence ID" value="NZ_FOLQ01000032.1"/>
</dbReference>
<dbReference type="EMBL" id="FOLQ01000032">
    <property type="protein sequence ID" value="SFF16441.1"/>
    <property type="molecule type" value="Genomic_DNA"/>
</dbReference>
<gene>
    <name evidence="1" type="ORF">SAMN05216167_13219</name>
</gene>
<dbReference type="STRING" id="662367.SAMN05216167_13219"/>
<dbReference type="OrthoDB" id="960943at2"/>
<organism evidence="1 2">
    <name type="scientific">Spirosoma endophyticum</name>
    <dbReference type="NCBI Taxonomy" id="662367"/>
    <lineage>
        <taxon>Bacteria</taxon>
        <taxon>Pseudomonadati</taxon>
        <taxon>Bacteroidota</taxon>
        <taxon>Cytophagia</taxon>
        <taxon>Cytophagales</taxon>
        <taxon>Cytophagaceae</taxon>
        <taxon>Spirosoma</taxon>
    </lineage>
</organism>
<evidence type="ECO:0000313" key="2">
    <source>
        <dbReference type="Proteomes" id="UP000198598"/>
    </source>
</evidence>
<evidence type="ECO:0000313" key="1">
    <source>
        <dbReference type="EMBL" id="SFF16441.1"/>
    </source>
</evidence>